<evidence type="ECO:0000313" key="17">
    <source>
        <dbReference type="Proteomes" id="UP000663873"/>
    </source>
</evidence>
<evidence type="ECO:0000313" key="15">
    <source>
        <dbReference type="EMBL" id="CAF4803692.1"/>
    </source>
</evidence>
<proteinExistence type="predicted"/>
<evidence type="ECO:0000256" key="1">
    <source>
        <dbReference type="ARBA" id="ARBA00022737"/>
    </source>
</evidence>
<evidence type="ECO:0000313" key="13">
    <source>
        <dbReference type="EMBL" id="CAF4554407.1"/>
    </source>
</evidence>
<dbReference type="GO" id="GO:0005859">
    <property type="term" value="C:muscle myosin complex"/>
    <property type="evidence" value="ECO:0007669"/>
    <property type="project" value="TreeGrafter"/>
</dbReference>
<evidence type="ECO:0000313" key="16">
    <source>
        <dbReference type="Proteomes" id="UP000663865"/>
    </source>
</evidence>
<evidence type="ECO:0000313" key="11">
    <source>
        <dbReference type="EMBL" id="CAF3758894.1"/>
    </source>
</evidence>
<dbReference type="Proteomes" id="UP000663833">
    <property type="component" value="Unassembled WGS sequence"/>
</dbReference>
<dbReference type="Proteomes" id="UP000663848">
    <property type="component" value="Unassembled WGS sequence"/>
</dbReference>
<dbReference type="EMBL" id="CAJOBR010002217">
    <property type="protein sequence ID" value="CAF4665429.1"/>
    <property type="molecule type" value="Genomic_DNA"/>
</dbReference>
<evidence type="ECO:0000256" key="2">
    <source>
        <dbReference type="ARBA" id="ARBA00023123"/>
    </source>
</evidence>
<gene>
    <name evidence="10" type="ORF">FME351_LOCUS21735</name>
    <name evidence="9" type="ORF">GRG538_LOCUS5821</name>
    <name evidence="11" type="ORF">KIK155_LOCUS30143</name>
    <name evidence="8" type="ORF">LUA448_LOCUS11110</name>
    <name evidence="14" type="ORF">QYT958_LOCUS15739</name>
    <name evidence="7" type="ORF">TIS948_LOCUS4169</name>
    <name evidence="15" type="ORF">TOA249_LOCUS23526</name>
    <name evidence="13" type="ORF">TSG867_LOCUS24883</name>
    <name evidence="12" type="ORF">UJA718_LOCUS13670</name>
</gene>
<dbReference type="EMBL" id="CAJNYU010002723">
    <property type="protein sequence ID" value="CAF3596643.1"/>
    <property type="molecule type" value="Genomic_DNA"/>
</dbReference>
<dbReference type="OrthoDB" id="26525at2759"/>
<dbReference type="PANTHER" id="PTHR23048:SF33">
    <property type="entry name" value="MYOSIN LIGHT CHAIN ALKALI"/>
    <property type="match status" value="1"/>
</dbReference>
<evidence type="ECO:0000256" key="5">
    <source>
        <dbReference type="SAM" id="Phobius"/>
    </source>
</evidence>
<dbReference type="AlphaFoldDB" id="A0A818Z509"/>
<keyword evidence="1" id="KW-0677">Repeat</keyword>
<keyword evidence="17" id="KW-1185">Reference proteome</keyword>
<dbReference type="Proteomes" id="UP000663838">
    <property type="component" value="Unassembled WGS sequence"/>
</dbReference>
<evidence type="ECO:0000313" key="8">
    <source>
        <dbReference type="EMBL" id="CAF3331359.1"/>
    </source>
</evidence>
<organism evidence="11 16">
    <name type="scientific">Rotaria socialis</name>
    <dbReference type="NCBI Taxonomy" id="392032"/>
    <lineage>
        <taxon>Eukaryota</taxon>
        <taxon>Metazoa</taxon>
        <taxon>Spiralia</taxon>
        <taxon>Gnathifera</taxon>
        <taxon>Rotifera</taxon>
        <taxon>Eurotatoria</taxon>
        <taxon>Bdelloidea</taxon>
        <taxon>Philodinida</taxon>
        <taxon>Philodinidae</taxon>
        <taxon>Rotaria</taxon>
    </lineage>
</organism>
<evidence type="ECO:0000313" key="9">
    <source>
        <dbReference type="EMBL" id="CAF3354320.1"/>
    </source>
</evidence>
<dbReference type="EMBL" id="CAJNXB010000448">
    <property type="protein sequence ID" value="CAF3053770.1"/>
    <property type="molecule type" value="Genomic_DNA"/>
</dbReference>
<dbReference type="EMBL" id="CAJNYD010001341">
    <property type="protein sequence ID" value="CAF3331359.1"/>
    <property type="molecule type" value="Genomic_DNA"/>
</dbReference>
<comment type="caution">
    <text evidence="11">The sequence shown here is derived from an EMBL/GenBank/DDBJ whole genome shotgun (WGS) entry which is preliminary data.</text>
</comment>
<dbReference type="EMBL" id="CAJOBS010002273">
    <property type="protein sequence ID" value="CAF4803692.1"/>
    <property type="molecule type" value="Genomic_DNA"/>
</dbReference>
<dbReference type="GO" id="GO:0005509">
    <property type="term" value="F:calcium ion binding"/>
    <property type="evidence" value="ECO:0007669"/>
    <property type="project" value="InterPro"/>
</dbReference>
<dbReference type="EMBL" id="CAJNYV010005592">
    <property type="protein sequence ID" value="CAF3758894.1"/>
    <property type="molecule type" value="Genomic_DNA"/>
</dbReference>
<reference evidence="11" key="1">
    <citation type="submission" date="2021-02" db="EMBL/GenBank/DDBJ databases">
        <authorList>
            <person name="Nowell W R."/>
        </authorList>
    </citation>
    <scope>NUCLEOTIDE SEQUENCE</scope>
</reference>
<feature type="compositionally biased region" description="Low complexity" evidence="4">
    <location>
        <begin position="206"/>
        <end position="224"/>
    </location>
</feature>
<evidence type="ECO:0000313" key="10">
    <source>
        <dbReference type="EMBL" id="CAF3596643.1"/>
    </source>
</evidence>
<dbReference type="Proteomes" id="UP000663862">
    <property type="component" value="Unassembled WGS sequence"/>
</dbReference>
<dbReference type="InterPro" id="IPR002048">
    <property type="entry name" value="EF_hand_dom"/>
</dbReference>
<feature type="domain" description="EF-hand" evidence="6">
    <location>
        <begin position="83"/>
        <end position="118"/>
    </location>
</feature>
<accession>A0A818Z509</accession>
<protein>
    <recommendedName>
        <fullName evidence="6">EF-hand domain-containing protein</fullName>
    </recommendedName>
</protein>
<dbReference type="PROSITE" id="PS50222">
    <property type="entry name" value="EF_HAND_2"/>
    <property type="match status" value="2"/>
</dbReference>
<dbReference type="InterPro" id="IPR050230">
    <property type="entry name" value="CALM/Myosin/TropC-like"/>
</dbReference>
<feature type="region of interest" description="Disordered" evidence="4">
    <location>
        <begin position="198"/>
        <end position="224"/>
    </location>
</feature>
<evidence type="ECO:0000313" key="7">
    <source>
        <dbReference type="EMBL" id="CAF3053770.1"/>
    </source>
</evidence>
<keyword evidence="5" id="KW-0812">Transmembrane</keyword>
<evidence type="ECO:0000256" key="4">
    <source>
        <dbReference type="SAM" id="MobiDB-lite"/>
    </source>
</evidence>
<evidence type="ECO:0000313" key="14">
    <source>
        <dbReference type="EMBL" id="CAF4665429.1"/>
    </source>
</evidence>
<feature type="transmembrane region" description="Helical" evidence="5">
    <location>
        <begin position="238"/>
        <end position="257"/>
    </location>
</feature>
<name>A0A818Z509_9BILA</name>
<dbReference type="InterPro" id="IPR011992">
    <property type="entry name" value="EF-hand-dom_pair"/>
</dbReference>
<keyword evidence="3" id="KW-0505">Motor protein</keyword>
<keyword evidence="5" id="KW-0472">Membrane</keyword>
<evidence type="ECO:0000313" key="12">
    <source>
        <dbReference type="EMBL" id="CAF4317895.1"/>
    </source>
</evidence>
<dbReference type="SUPFAM" id="SSF47473">
    <property type="entry name" value="EF-hand"/>
    <property type="match status" value="1"/>
</dbReference>
<sequence>MADLPSDKVDEAKQVFEVFDKKYEGKVDAFYIGDMLRSLGLYATQAECEKRGQTKKTGEKSIKVEEFLPIYSEFYKMPPKNFGTYEDFMEGLKLFDKESNGLMSLAELTQVLVAMAEKLDPQAVEEILRSTNTKDDAEGMFNYDVFVRALLQEESVFVIRRVFPAYLFFSFYTCLFLNHQPFSFLLYAQTRSIQYNAQQEEDSQRSSSSSSISSSSISSSSSSSSSSFILCACIRVCFIYVYHFIFLCSSNFFAAAINF</sequence>
<dbReference type="EMBL" id="CAJOBP010001867">
    <property type="protein sequence ID" value="CAF4317895.1"/>
    <property type="molecule type" value="Genomic_DNA"/>
</dbReference>
<dbReference type="Proteomes" id="UP000663865">
    <property type="component" value="Unassembled WGS sequence"/>
</dbReference>
<dbReference type="Gene3D" id="1.10.238.10">
    <property type="entry name" value="EF-hand"/>
    <property type="match status" value="2"/>
</dbReference>
<dbReference type="Proteomes" id="UP000663873">
    <property type="component" value="Unassembled WGS sequence"/>
</dbReference>
<dbReference type="FunFam" id="1.10.238.10:FF:000001">
    <property type="entry name" value="Calmodulin 1"/>
    <property type="match status" value="1"/>
</dbReference>
<evidence type="ECO:0000259" key="6">
    <source>
        <dbReference type="PROSITE" id="PS50222"/>
    </source>
</evidence>
<dbReference type="PANTHER" id="PTHR23048">
    <property type="entry name" value="MYOSIN LIGHT CHAIN 1, 3"/>
    <property type="match status" value="1"/>
</dbReference>
<dbReference type="Proteomes" id="UP000663872">
    <property type="component" value="Unassembled WGS sequence"/>
</dbReference>
<keyword evidence="5" id="KW-1133">Transmembrane helix</keyword>
<dbReference type="EMBL" id="CAJNYT010000551">
    <property type="protein sequence ID" value="CAF3354320.1"/>
    <property type="molecule type" value="Genomic_DNA"/>
</dbReference>
<feature type="domain" description="EF-hand" evidence="6">
    <location>
        <begin position="7"/>
        <end position="42"/>
    </location>
</feature>
<dbReference type="Proteomes" id="UP000663869">
    <property type="component" value="Unassembled WGS sequence"/>
</dbReference>
<keyword evidence="2" id="KW-0518">Myosin</keyword>
<dbReference type="EMBL" id="CAJOBQ010002343">
    <property type="protein sequence ID" value="CAF4554407.1"/>
    <property type="molecule type" value="Genomic_DNA"/>
</dbReference>
<dbReference type="Proteomes" id="UP000663825">
    <property type="component" value="Unassembled WGS sequence"/>
</dbReference>
<evidence type="ECO:0000256" key="3">
    <source>
        <dbReference type="ARBA" id="ARBA00023175"/>
    </source>
</evidence>